<accession>A0A645DVL1</accession>
<dbReference type="EMBL" id="VSSQ01040334">
    <property type="protein sequence ID" value="MPM93550.1"/>
    <property type="molecule type" value="Genomic_DNA"/>
</dbReference>
<gene>
    <name evidence="2" type="ORF">SDC9_140689</name>
</gene>
<dbReference type="AlphaFoldDB" id="A0A645DVL1"/>
<name>A0A645DVL1_9ZZZZ</name>
<evidence type="ECO:0000256" key="1">
    <source>
        <dbReference type="SAM" id="MobiDB-lite"/>
    </source>
</evidence>
<sequence>MEVEDVPVLPESPPDRSGVVEEEGGMAADRRRGTDLLVRPGSQLDDLAALVPASRGERGDLDAGSCQCAFPFPPGVDDSAVEDA</sequence>
<feature type="region of interest" description="Disordered" evidence="1">
    <location>
        <begin position="1"/>
        <end position="25"/>
    </location>
</feature>
<protein>
    <submittedName>
        <fullName evidence="2">Uncharacterized protein</fullName>
    </submittedName>
</protein>
<reference evidence="2" key="1">
    <citation type="submission" date="2019-08" db="EMBL/GenBank/DDBJ databases">
        <authorList>
            <person name="Kucharzyk K."/>
            <person name="Murdoch R.W."/>
            <person name="Higgins S."/>
            <person name="Loffler F."/>
        </authorList>
    </citation>
    <scope>NUCLEOTIDE SEQUENCE</scope>
</reference>
<organism evidence="2">
    <name type="scientific">bioreactor metagenome</name>
    <dbReference type="NCBI Taxonomy" id="1076179"/>
    <lineage>
        <taxon>unclassified sequences</taxon>
        <taxon>metagenomes</taxon>
        <taxon>ecological metagenomes</taxon>
    </lineage>
</organism>
<evidence type="ECO:0000313" key="2">
    <source>
        <dbReference type="EMBL" id="MPM93550.1"/>
    </source>
</evidence>
<proteinExistence type="predicted"/>
<comment type="caution">
    <text evidence="2">The sequence shown here is derived from an EMBL/GenBank/DDBJ whole genome shotgun (WGS) entry which is preliminary data.</text>
</comment>